<protein>
    <submittedName>
        <fullName evidence="2">MarR family winged helix-turn-helix transcriptional regulator</fullName>
    </submittedName>
</protein>
<keyword evidence="3" id="KW-1185">Reference proteome</keyword>
<dbReference type="RefSeq" id="WP_223092134.1">
    <property type="nucleotide sequence ID" value="NZ_CP061913.1"/>
</dbReference>
<dbReference type="PANTHER" id="PTHR39515">
    <property type="entry name" value="CONSERVED PROTEIN"/>
    <property type="match status" value="1"/>
</dbReference>
<comment type="caution">
    <text evidence="2">The sequence shown here is derived from an EMBL/GenBank/DDBJ whole genome shotgun (WGS) entry which is preliminary data.</text>
</comment>
<name>A0ABV5MC37_9ACTN</name>
<dbReference type="SMART" id="SM00347">
    <property type="entry name" value="HTH_MARR"/>
    <property type="match status" value="1"/>
</dbReference>
<dbReference type="InterPro" id="IPR052526">
    <property type="entry name" value="HTH-type_Bedaq_tolerance"/>
</dbReference>
<evidence type="ECO:0000313" key="3">
    <source>
        <dbReference type="Proteomes" id="UP001589608"/>
    </source>
</evidence>
<organism evidence="2 3">
    <name type="scientific">Dactylosporangium vinaceum</name>
    <dbReference type="NCBI Taxonomy" id="53362"/>
    <lineage>
        <taxon>Bacteria</taxon>
        <taxon>Bacillati</taxon>
        <taxon>Actinomycetota</taxon>
        <taxon>Actinomycetes</taxon>
        <taxon>Micromonosporales</taxon>
        <taxon>Micromonosporaceae</taxon>
        <taxon>Dactylosporangium</taxon>
    </lineage>
</organism>
<gene>
    <name evidence="2" type="ORF">ACFFTR_25240</name>
</gene>
<sequence>MPDPAASQAADDLVALFRRLRARLRRVPSGSLTPSQAAVLLRLHRDGASSTTVLALAEGVRSQSMTATLNALGDLGLIERAADPEDGRRQLITLSPAGRARALADRQERHAWLAAELDRRFTPAELATIAEALTLLTRLDDPGR</sequence>
<evidence type="ECO:0000313" key="2">
    <source>
        <dbReference type="EMBL" id="MFB9446404.1"/>
    </source>
</evidence>
<dbReference type="PANTHER" id="PTHR39515:SF2">
    <property type="entry name" value="HTH-TYPE TRANSCRIPTIONAL REGULATOR RV0880"/>
    <property type="match status" value="1"/>
</dbReference>
<feature type="domain" description="HTH marR-type" evidence="1">
    <location>
        <begin position="6"/>
        <end position="141"/>
    </location>
</feature>
<dbReference type="Proteomes" id="UP001589608">
    <property type="component" value="Unassembled WGS sequence"/>
</dbReference>
<accession>A0ABV5MC37</accession>
<dbReference type="InterPro" id="IPR036388">
    <property type="entry name" value="WH-like_DNA-bd_sf"/>
</dbReference>
<dbReference type="Gene3D" id="1.10.287.100">
    <property type="match status" value="1"/>
</dbReference>
<evidence type="ECO:0000259" key="1">
    <source>
        <dbReference type="PROSITE" id="PS50995"/>
    </source>
</evidence>
<dbReference type="SUPFAM" id="SSF46785">
    <property type="entry name" value="Winged helix' DNA-binding domain"/>
    <property type="match status" value="1"/>
</dbReference>
<dbReference type="EMBL" id="JBHMCA010000047">
    <property type="protein sequence ID" value="MFB9446404.1"/>
    <property type="molecule type" value="Genomic_DNA"/>
</dbReference>
<dbReference type="InterPro" id="IPR000835">
    <property type="entry name" value="HTH_MarR-typ"/>
</dbReference>
<reference evidence="2 3" key="1">
    <citation type="submission" date="2024-09" db="EMBL/GenBank/DDBJ databases">
        <authorList>
            <person name="Sun Q."/>
            <person name="Mori K."/>
        </authorList>
    </citation>
    <scope>NUCLEOTIDE SEQUENCE [LARGE SCALE GENOMIC DNA]</scope>
    <source>
        <strain evidence="2 3">JCM 3307</strain>
    </source>
</reference>
<dbReference type="PROSITE" id="PS50995">
    <property type="entry name" value="HTH_MARR_2"/>
    <property type="match status" value="1"/>
</dbReference>
<dbReference type="InterPro" id="IPR036390">
    <property type="entry name" value="WH_DNA-bd_sf"/>
</dbReference>
<dbReference type="Pfam" id="PF12802">
    <property type="entry name" value="MarR_2"/>
    <property type="match status" value="1"/>
</dbReference>
<proteinExistence type="predicted"/>
<dbReference type="Gene3D" id="1.10.10.10">
    <property type="entry name" value="Winged helix-like DNA-binding domain superfamily/Winged helix DNA-binding domain"/>
    <property type="match status" value="1"/>
</dbReference>